<dbReference type="AlphaFoldDB" id="A0A3S0PP77"/>
<dbReference type="PANTHER" id="PTHR30419">
    <property type="entry name" value="HTH-TYPE TRANSCRIPTIONAL REGULATOR YBHD"/>
    <property type="match status" value="1"/>
</dbReference>
<dbReference type="GO" id="GO:0003700">
    <property type="term" value="F:DNA-binding transcription factor activity"/>
    <property type="evidence" value="ECO:0007669"/>
    <property type="project" value="InterPro"/>
</dbReference>
<dbReference type="InterPro" id="IPR036390">
    <property type="entry name" value="WH_DNA-bd_sf"/>
</dbReference>
<dbReference type="SUPFAM" id="SSF53850">
    <property type="entry name" value="Periplasmic binding protein-like II"/>
    <property type="match status" value="1"/>
</dbReference>
<keyword evidence="2" id="KW-0805">Transcription regulation</keyword>
<dbReference type="SUPFAM" id="SSF46785">
    <property type="entry name" value="Winged helix' DNA-binding domain"/>
    <property type="match status" value="1"/>
</dbReference>
<evidence type="ECO:0000313" key="7">
    <source>
        <dbReference type="Proteomes" id="UP000287910"/>
    </source>
</evidence>
<dbReference type="PRINTS" id="PR00039">
    <property type="entry name" value="HTHLYSR"/>
</dbReference>
<keyword evidence="4" id="KW-0804">Transcription</keyword>
<comment type="similarity">
    <text evidence="1">Belongs to the LysR transcriptional regulatory family.</text>
</comment>
<feature type="domain" description="HTH lysR-type" evidence="5">
    <location>
        <begin position="1"/>
        <end position="58"/>
    </location>
</feature>
<dbReference type="GO" id="GO:0003677">
    <property type="term" value="F:DNA binding"/>
    <property type="evidence" value="ECO:0007669"/>
    <property type="project" value="UniProtKB-KW"/>
</dbReference>
<evidence type="ECO:0000256" key="3">
    <source>
        <dbReference type="ARBA" id="ARBA00023125"/>
    </source>
</evidence>
<name>A0A3S0PP77_9BACI</name>
<evidence type="ECO:0000259" key="5">
    <source>
        <dbReference type="PROSITE" id="PS50931"/>
    </source>
</evidence>
<reference evidence="6 7" key="1">
    <citation type="submission" date="2018-12" db="EMBL/GenBank/DDBJ databases">
        <title>Lysinibacillus antri sp. nov., isolated from a cave soil.</title>
        <authorList>
            <person name="Narsing Rao M.P."/>
            <person name="Zhang H."/>
            <person name="Dong Z.-Y."/>
            <person name="Niu X.-K."/>
            <person name="Zhang K."/>
            <person name="Fang B.-Z."/>
            <person name="Kang Y.-Q."/>
            <person name="Xiao M."/>
            <person name="Li W.-J."/>
        </authorList>
    </citation>
    <scope>NUCLEOTIDE SEQUENCE [LARGE SCALE GENOMIC DNA]</scope>
    <source>
        <strain evidence="6 7">SYSU K30002</strain>
    </source>
</reference>
<dbReference type="PANTHER" id="PTHR30419:SF28">
    <property type="entry name" value="HTH-TYPE TRANSCRIPTIONAL REGULATOR BSDA"/>
    <property type="match status" value="1"/>
</dbReference>
<dbReference type="CDD" id="cd05466">
    <property type="entry name" value="PBP2_LTTR_substrate"/>
    <property type="match status" value="1"/>
</dbReference>
<sequence>MDLRQLKYFVTIVEEGQITKAAKRLHMAQPPLSYQLKLIESELGCKLFDRNGRNLSLTESGRILYEKSKSLLSTFEETMSEVKEVGKGVKGLLSIGVDQTCQSYIVEKIISMRRQFPDLCFKINEGDTFTLTEKLDKKEIDVAIIQHPIEDERFDFMSLLPEQYVLITPEKWPLESPVAFKSLKDTPFLSFYRHRNCNTFKIINDEFRRHGFLPNIICDCIDLAMIVSLVREGLGVTILPRTSLNKFSINGIKILEFADCNIQSKATIIWKKDRYLSKTVRNFIHLFNESNAIEIDKMFVSL</sequence>
<dbReference type="Gene3D" id="3.40.190.290">
    <property type="match status" value="1"/>
</dbReference>
<dbReference type="RefSeq" id="WP_126659370.1">
    <property type="nucleotide sequence ID" value="NZ_RYYR01000014.1"/>
</dbReference>
<dbReference type="InterPro" id="IPR050950">
    <property type="entry name" value="HTH-type_LysR_regulators"/>
</dbReference>
<proteinExistence type="inferred from homology"/>
<dbReference type="EMBL" id="RYYR01000014">
    <property type="protein sequence ID" value="RUL51788.1"/>
    <property type="molecule type" value="Genomic_DNA"/>
</dbReference>
<dbReference type="Proteomes" id="UP000287910">
    <property type="component" value="Unassembled WGS sequence"/>
</dbReference>
<accession>A0A3S0PP77</accession>
<dbReference type="PROSITE" id="PS50931">
    <property type="entry name" value="HTH_LYSR"/>
    <property type="match status" value="1"/>
</dbReference>
<evidence type="ECO:0000256" key="1">
    <source>
        <dbReference type="ARBA" id="ARBA00009437"/>
    </source>
</evidence>
<comment type="caution">
    <text evidence="6">The sequence shown here is derived from an EMBL/GenBank/DDBJ whole genome shotgun (WGS) entry which is preliminary data.</text>
</comment>
<dbReference type="Gene3D" id="1.10.10.10">
    <property type="entry name" value="Winged helix-like DNA-binding domain superfamily/Winged helix DNA-binding domain"/>
    <property type="match status" value="1"/>
</dbReference>
<protein>
    <submittedName>
        <fullName evidence="6">LysR family transcriptional regulator</fullName>
    </submittedName>
</protein>
<dbReference type="Pfam" id="PF00126">
    <property type="entry name" value="HTH_1"/>
    <property type="match status" value="1"/>
</dbReference>
<gene>
    <name evidence="6" type="ORF">EK386_11795</name>
</gene>
<dbReference type="Pfam" id="PF03466">
    <property type="entry name" value="LysR_substrate"/>
    <property type="match status" value="1"/>
</dbReference>
<dbReference type="InterPro" id="IPR036388">
    <property type="entry name" value="WH-like_DNA-bd_sf"/>
</dbReference>
<evidence type="ECO:0000256" key="2">
    <source>
        <dbReference type="ARBA" id="ARBA00023015"/>
    </source>
</evidence>
<dbReference type="GO" id="GO:0005829">
    <property type="term" value="C:cytosol"/>
    <property type="evidence" value="ECO:0007669"/>
    <property type="project" value="TreeGrafter"/>
</dbReference>
<organism evidence="6 7">
    <name type="scientific">Lysinibacillus antri</name>
    <dbReference type="NCBI Taxonomy" id="2498145"/>
    <lineage>
        <taxon>Bacteria</taxon>
        <taxon>Bacillati</taxon>
        <taxon>Bacillota</taxon>
        <taxon>Bacilli</taxon>
        <taxon>Bacillales</taxon>
        <taxon>Bacillaceae</taxon>
        <taxon>Lysinibacillus</taxon>
    </lineage>
</organism>
<dbReference type="InterPro" id="IPR005119">
    <property type="entry name" value="LysR_subst-bd"/>
</dbReference>
<evidence type="ECO:0000313" key="6">
    <source>
        <dbReference type="EMBL" id="RUL51788.1"/>
    </source>
</evidence>
<keyword evidence="7" id="KW-1185">Reference proteome</keyword>
<evidence type="ECO:0000256" key="4">
    <source>
        <dbReference type="ARBA" id="ARBA00023163"/>
    </source>
</evidence>
<keyword evidence="3" id="KW-0238">DNA-binding</keyword>
<dbReference type="FunFam" id="1.10.10.10:FF:000001">
    <property type="entry name" value="LysR family transcriptional regulator"/>
    <property type="match status" value="1"/>
</dbReference>
<dbReference type="InterPro" id="IPR000847">
    <property type="entry name" value="LysR_HTH_N"/>
</dbReference>